<keyword evidence="9 16" id="KW-0418">Kinase</keyword>
<evidence type="ECO:0000256" key="6">
    <source>
        <dbReference type="ARBA" id="ARBA00022679"/>
    </source>
</evidence>
<dbReference type="InterPro" id="IPR003594">
    <property type="entry name" value="HATPase_dom"/>
</dbReference>
<name>A0A7X0VRX4_9CLOT</name>
<feature type="transmembrane region" description="Helical" evidence="14">
    <location>
        <begin position="90"/>
        <end position="109"/>
    </location>
</feature>
<dbReference type="SMART" id="SM00387">
    <property type="entry name" value="HATPase_c"/>
    <property type="match status" value="1"/>
</dbReference>
<keyword evidence="4" id="KW-1003">Cell membrane</keyword>
<dbReference type="SUPFAM" id="SSF158472">
    <property type="entry name" value="HAMP domain-like"/>
    <property type="match status" value="1"/>
</dbReference>
<keyword evidence="8" id="KW-0547">Nucleotide-binding</keyword>
<evidence type="ECO:0000259" key="15">
    <source>
        <dbReference type="PROSITE" id="PS50109"/>
    </source>
</evidence>
<organism evidence="16 17">
    <name type="scientific">Clostridium gasigenes</name>
    <dbReference type="NCBI Taxonomy" id="94869"/>
    <lineage>
        <taxon>Bacteria</taxon>
        <taxon>Bacillati</taxon>
        <taxon>Bacillota</taxon>
        <taxon>Clostridia</taxon>
        <taxon>Eubacteriales</taxon>
        <taxon>Clostridiaceae</taxon>
        <taxon>Clostridium</taxon>
    </lineage>
</organism>
<dbReference type="Pfam" id="PF02518">
    <property type="entry name" value="HATPase_c"/>
    <property type="match status" value="1"/>
</dbReference>
<dbReference type="InterPro" id="IPR003661">
    <property type="entry name" value="HisK_dim/P_dom"/>
</dbReference>
<proteinExistence type="predicted"/>
<comment type="catalytic activity">
    <reaction evidence="1">
        <text>ATP + protein L-histidine = ADP + protein N-phospho-L-histidine.</text>
        <dbReference type="EC" id="2.7.13.3"/>
    </reaction>
</comment>
<keyword evidence="6" id="KW-0808">Transferase</keyword>
<dbReference type="RefSeq" id="WP_185163719.1">
    <property type="nucleotide sequence ID" value="NZ_JACKWY010000002.1"/>
</dbReference>
<keyword evidence="12" id="KW-0902">Two-component regulatory system</keyword>
<dbReference type="SUPFAM" id="SSF55874">
    <property type="entry name" value="ATPase domain of HSP90 chaperone/DNA topoisomerase II/histidine kinase"/>
    <property type="match status" value="1"/>
</dbReference>
<accession>A0A7X0VRX4</accession>
<dbReference type="EC" id="2.7.13.3" evidence="3"/>
<evidence type="ECO:0000256" key="2">
    <source>
        <dbReference type="ARBA" id="ARBA00004651"/>
    </source>
</evidence>
<dbReference type="Gene3D" id="6.10.340.10">
    <property type="match status" value="1"/>
</dbReference>
<dbReference type="CDD" id="cd00075">
    <property type="entry name" value="HATPase"/>
    <property type="match status" value="1"/>
</dbReference>
<evidence type="ECO:0000256" key="4">
    <source>
        <dbReference type="ARBA" id="ARBA00022475"/>
    </source>
</evidence>
<evidence type="ECO:0000256" key="9">
    <source>
        <dbReference type="ARBA" id="ARBA00022777"/>
    </source>
</evidence>
<dbReference type="Pfam" id="PF00512">
    <property type="entry name" value="HisKA"/>
    <property type="match status" value="1"/>
</dbReference>
<evidence type="ECO:0000256" key="5">
    <source>
        <dbReference type="ARBA" id="ARBA00022553"/>
    </source>
</evidence>
<dbReference type="GO" id="GO:0000155">
    <property type="term" value="F:phosphorelay sensor kinase activity"/>
    <property type="evidence" value="ECO:0007669"/>
    <property type="project" value="InterPro"/>
</dbReference>
<reference evidence="16 17" key="1">
    <citation type="submission" date="2020-08" db="EMBL/GenBank/DDBJ databases">
        <title>Clostridia isolated from Swiss meat.</title>
        <authorList>
            <person name="Wambui J."/>
            <person name="Stevens M.J.A."/>
            <person name="Stephan R."/>
        </authorList>
    </citation>
    <scope>NUCLEOTIDE SEQUENCE [LARGE SCALE GENOMIC DNA]</scope>
    <source>
        <strain evidence="16 17">CM001</strain>
    </source>
</reference>
<evidence type="ECO:0000256" key="12">
    <source>
        <dbReference type="ARBA" id="ARBA00023012"/>
    </source>
</evidence>
<dbReference type="PRINTS" id="PR00344">
    <property type="entry name" value="BCTRLSENSOR"/>
</dbReference>
<dbReference type="Gene3D" id="3.30.565.10">
    <property type="entry name" value="Histidine kinase-like ATPase, C-terminal domain"/>
    <property type="match status" value="1"/>
</dbReference>
<keyword evidence="10" id="KW-0067">ATP-binding</keyword>
<dbReference type="GO" id="GO:0005886">
    <property type="term" value="C:plasma membrane"/>
    <property type="evidence" value="ECO:0007669"/>
    <property type="project" value="UniProtKB-SubCell"/>
</dbReference>
<keyword evidence="11 14" id="KW-1133">Transmembrane helix</keyword>
<evidence type="ECO:0000256" key="13">
    <source>
        <dbReference type="ARBA" id="ARBA00023136"/>
    </source>
</evidence>
<sequence length="387" mass="44928">MKKKIIGIFIFFFVCITVMFLSVLNNKNLENKDKEIRNQIVSLNEIQELTKITLEDSSKAIELEKAIENFQQDIRNNVIGSDTGYGEKLWIIYGLCVLFLIIVFLYIYIQVIRPFIKLQNFATQIARGDFDLPLYIERNNMFGDFTWAFDMMRKEVKRARLCEKEAIENNKIVIATISHDIKTPIASIRAYTEGLQANMDNNYERKQRYISVIIKKCDEVSKLTNDLFLHSLSHIEKLEMHIGDHKAKDIIDEILQSILAEENKLVIEGIIPDCIIKVDENRLEQVFENIISNSLKYSNGSKIHIDFKVEGKYLYCTIKDFGKGILDEDMPFIFEKFYRGKNIENKPGAGLGLYIAKYIMDQMEGKVEINNRSDGLTVILKIKIIYL</sequence>
<keyword evidence="13 14" id="KW-0472">Membrane</keyword>
<comment type="subcellular location">
    <subcellularLocation>
        <location evidence="2">Cell membrane</location>
        <topology evidence="2">Multi-pass membrane protein</topology>
    </subcellularLocation>
</comment>
<keyword evidence="7 14" id="KW-0812">Transmembrane</keyword>
<gene>
    <name evidence="16" type="ORF">H7E68_04680</name>
</gene>
<evidence type="ECO:0000256" key="7">
    <source>
        <dbReference type="ARBA" id="ARBA00022692"/>
    </source>
</evidence>
<evidence type="ECO:0000256" key="14">
    <source>
        <dbReference type="SAM" id="Phobius"/>
    </source>
</evidence>
<evidence type="ECO:0000313" key="16">
    <source>
        <dbReference type="EMBL" id="MBB6714031.1"/>
    </source>
</evidence>
<dbReference type="CDD" id="cd00082">
    <property type="entry name" value="HisKA"/>
    <property type="match status" value="1"/>
</dbReference>
<keyword evidence="5" id="KW-0597">Phosphoprotein</keyword>
<dbReference type="GO" id="GO:0005524">
    <property type="term" value="F:ATP binding"/>
    <property type="evidence" value="ECO:0007669"/>
    <property type="project" value="UniProtKB-KW"/>
</dbReference>
<dbReference type="EMBL" id="JACKWY010000002">
    <property type="protein sequence ID" value="MBB6714031.1"/>
    <property type="molecule type" value="Genomic_DNA"/>
</dbReference>
<evidence type="ECO:0000313" key="17">
    <source>
        <dbReference type="Proteomes" id="UP000585258"/>
    </source>
</evidence>
<dbReference type="InterPro" id="IPR005467">
    <property type="entry name" value="His_kinase_dom"/>
</dbReference>
<dbReference type="PROSITE" id="PS50109">
    <property type="entry name" value="HIS_KIN"/>
    <property type="match status" value="1"/>
</dbReference>
<evidence type="ECO:0000256" key="1">
    <source>
        <dbReference type="ARBA" id="ARBA00000085"/>
    </source>
</evidence>
<dbReference type="PANTHER" id="PTHR45528:SF1">
    <property type="entry name" value="SENSOR HISTIDINE KINASE CPXA"/>
    <property type="match status" value="1"/>
</dbReference>
<dbReference type="AlphaFoldDB" id="A0A7X0VRX4"/>
<dbReference type="PANTHER" id="PTHR45528">
    <property type="entry name" value="SENSOR HISTIDINE KINASE CPXA"/>
    <property type="match status" value="1"/>
</dbReference>
<dbReference type="Gene3D" id="1.10.287.130">
    <property type="match status" value="1"/>
</dbReference>
<dbReference type="InterPro" id="IPR050398">
    <property type="entry name" value="HssS/ArlS-like"/>
</dbReference>
<evidence type="ECO:0000256" key="8">
    <source>
        <dbReference type="ARBA" id="ARBA00022741"/>
    </source>
</evidence>
<evidence type="ECO:0000256" key="3">
    <source>
        <dbReference type="ARBA" id="ARBA00012438"/>
    </source>
</evidence>
<dbReference type="SUPFAM" id="SSF47384">
    <property type="entry name" value="Homodimeric domain of signal transducing histidine kinase"/>
    <property type="match status" value="1"/>
</dbReference>
<dbReference type="Proteomes" id="UP000585258">
    <property type="component" value="Unassembled WGS sequence"/>
</dbReference>
<protein>
    <recommendedName>
        <fullName evidence="3">histidine kinase</fullName>
        <ecNumber evidence="3">2.7.13.3</ecNumber>
    </recommendedName>
</protein>
<dbReference type="InterPro" id="IPR004358">
    <property type="entry name" value="Sig_transdc_His_kin-like_C"/>
</dbReference>
<dbReference type="CDD" id="cd06225">
    <property type="entry name" value="HAMP"/>
    <property type="match status" value="1"/>
</dbReference>
<feature type="domain" description="Histidine kinase" evidence="15">
    <location>
        <begin position="176"/>
        <end position="386"/>
    </location>
</feature>
<dbReference type="InterPro" id="IPR036097">
    <property type="entry name" value="HisK_dim/P_sf"/>
</dbReference>
<evidence type="ECO:0000256" key="11">
    <source>
        <dbReference type="ARBA" id="ARBA00022989"/>
    </source>
</evidence>
<dbReference type="InterPro" id="IPR036890">
    <property type="entry name" value="HATPase_C_sf"/>
</dbReference>
<dbReference type="SMART" id="SM00388">
    <property type="entry name" value="HisKA"/>
    <property type="match status" value="1"/>
</dbReference>
<evidence type="ECO:0000256" key="10">
    <source>
        <dbReference type="ARBA" id="ARBA00022840"/>
    </source>
</evidence>
<feature type="transmembrane region" description="Helical" evidence="14">
    <location>
        <begin position="5"/>
        <end position="24"/>
    </location>
</feature>
<comment type="caution">
    <text evidence="16">The sequence shown here is derived from an EMBL/GenBank/DDBJ whole genome shotgun (WGS) entry which is preliminary data.</text>
</comment>